<reference evidence="2" key="2">
    <citation type="submission" date="2021-08" db="EMBL/GenBank/DDBJ databases">
        <authorList>
            <person name="Gostincar C."/>
            <person name="Sun X."/>
            <person name="Song Z."/>
            <person name="Gunde-Cimerman N."/>
        </authorList>
    </citation>
    <scope>NUCLEOTIDE SEQUENCE</scope>
    <source>
        <strain evidence="2">EXF-9911</strain>
    </source>
</reference>
<protein>
    <submittedName>
        <fullName evidence="2">Uncharacterized protein</fullName>
    </submittedName>
</protein>
<dbReference type="AlphaFoldDB" id="A0A9P8ELD7"/>
<dbReference type="OrthoDB" id="3917209at2759"/>
<sequence length="256" mass="28577">MPPTTRSSTKKATTVDTRDIVSWTSAVTGEMVFYERFYEYDEEGEVLFVQLRMNEQGELVLWTKDEEDEEDQDLKMAADDSVEEGEVDPDSTPEANRTADEDHVGVQRLAQEAQMAPKQRCAPARRLQTSKVNKTTPIPANPLPGVPFPSALVVGMVDYMTDLVQHESILDFVVSPLSETVLQSTSQKSLSSMLRNFRVNDLSEVNGAGAHAMEKEAYDLVRPSKVINGRRVLDPRPTIFRSSNPAYKEIVDLGPL</sequence>
<evidence type="ECO:0000256" key="1">
    <source>
        <dbReference type="SAM" id="MobiDB-lite"/>
    </source>
</evidence>
<dbReference type="Proteomes" id="UP000779574">
    <property type="component" value="Unassembled WGS sequence"/>
</dbReference>
<reference evidence="2" key="1">
    <citation type="journal article" date="2021" name="J Fungi (Basel)">
        <title>Virulence traits and population genomics of the black yeast Aureobasidium melanogenum.</title>
        <authorList>
            <person name="Cernosa A."/>
            <person name="Sun X."/>
            <person name="Gostincar C."/>
            <person name="Fang C."/>
            <person name="Gunde-Cimerman N."/>
            <person name="Song Z."/>
        </authorList>
    </citation>
    <scope>NUCLEOTIDE SEQUENCE</scope>
    <source>
        <strain evidence="2">EXF-9911</strain>
    </source>
</reference>
<feature type="non-terminal residue" evidence="2">
    <location>
        <position position="1"/>
    </location>
</feature>
<evidence type="ECO:0000313" key="3">
    <source>
        <dbReference type="Proteomes" id="UP000779574"/>
    </source>
</evidence>
<name>A0A9P8ELD7_AURME</name>
<proteinExistence type="predicted"/>
<organism evidence="2 3">
    <name type="scientific">Aureobasidium melanogenum</name>
    <name type="common">Aureobasidium pullulans var. melanogenum</name>
    <dbReference type="NCBI Taxonomy" id="46634"/>
    <lineage>
        <taxon>Eukaryota</taxon>
        <taxon>Fungi</taxon>
        <taxon>Dikarya</taxon>
        <taxon>Ascomycota</taxon>
        <taxon>Pezizomycotina</taxon>
        <taxon>Dothideomycetes</taxon>
        <taxon>Dothideomycetidae</taxon>
        <taxon>Dothideales</taxon>
        <taxon>Saccotheciaceae</taxon>
        <taxon>Aureobasidium</taxon>
    </lineage>
</organism>
<feature type="region of interest" description="Disordered" evidence="1">
    <location>
        <begin position="64"/>
        <end position="101"/>
    </location>
</feature>
<evidence type="ECO:0000313" key="2">
    <source>
        <dbReference type="EMBL" id="KAG9692520.1"/>
    </source>
</evidence>
<accession>A0A9P8ELD7</accession>
<comment type="caution">
    <text evidence="2">The sequence shown here is derived from an EMBL/GenBank/DDBJ whole genome shotgun (WGS) entry which is preliminary data.</text>
</comment>
<dbReference type="EMBL" id="JAHFXF010000226">
    <property type="protein sequence ID" value="KAG9692520.1"/>
    <property type="molecule type" value="Genomic_DNA"/>
</dbReference>
<gene>
    <name evidence="2" type="ORF">KCU76_g6646</name>
</gene>
<feature type="compositionally biased region" description="Acidic residues" evidence="1">
    <location>
        <begin position="80"/>
        <end position="91"/>
    </location>
</feature>